<evidence type="ECO:0000256" key="3">
    <source>
        <dbReference type="ARBA" id="ARBA00022656"/>
    </source>
</evidence>
<keyword evidence="8" id="KW-0564">Palmitate</keyword>
<dbReference type="RefSeq" id="WP_051870885.1">
    <property type="nucleotide sequence ID" value="NZ_CP009043.1"/>
</dbReference>
<dbReference type="Proteomes" id="UP000028486">
    <property type="component" value="Chromosome"/>
</dbReference>
<evidence type="ECO:0000256" key="7">
    <source>
        <dbReference type="ARBA" id="ARBA00023136"/>
    </source>
</evidence>
<dbReference type="SUPFAM" id="SSF50370">
    <property type="entry name" value="Ricin B-like lectins"/>
    <property type="match status" value="1"/>
</dbReference>
<keyword evidence="7" id="KW-0472">Membrane</keyword>
<dbReference type="InterPro" id="IPR015957">
    <property type="entry name" value="CDtoxinA"/>
</dbReference>
<dbReference type="PRINTS" id="PR01387">
    <property type="entry name" value="CDTOXINA"/>
</dbReference>
<sequence length="264" mass="29057">MKSIIYLLLASLFLVGCSSKPQSINYLAKYGGDPYDQDPLRLGSTPKEPAIQKIPALLIGENKFFKQSIPGFSGSPQSDPVHGPNPQDPDNPFDETKVFYNTPQASDYVSIVSHNDALMTIWALAYGNWVWSYSASASTSFGDARIWKIIIYPKNFIQLQNKLTGTCLSAYQNGVVHYPCDDTNQAQFWQLNQFANGAVQFKNFASGECLATDTTKGSSYYAINAVSCINEGQRSLSQQWIISAPFIEVPPINLPDVGSTPKGF</sequence>
<dbReference type="PROSITE" id="PS50231">
    <property type="entry name" value="RICIN_B_LECTIN"/>
    <property type="match status" value="1"/>
</dbReference>
<evidence type="ECO:0000256" key="11">
    <source>
        <dbReference type="SAM" id="MobiDB-lite"/>
    </source>
</evidence>
<evidence type="ECO:0000256" key="9">
    <source>
        <dbReference type="ARBA" id="ARBA00023237"/>
    </source>
</evidence>
<evidence type="ECO:0000256" key="8">
    <source>
        <dbReference type="ARBA" id="ARBA00023139"/>
    </source>
</evidence>
<dbReference type="OrthoDB" id="5353389at2"/>
<comment type="subcellular location">
    <subcellularLocation>
        <location evidence="1">Cell outer membrane</location>
        <topology evidence="1">Lipid-anchor</topology>
    </subcellularLocation>
</comment>
<dbReference type="Gene3D" id="2.80.10.50">
    <property type="match status" value="1"/>
</dbReference>
<evidence type="ECO:0000313" key="13">
    <source>
        <dbReference type="Proteomes" id="UP000028486"/>
    </source>
</evidence>
<name>A0A076F7E3_9BACT</name>
<keyword evidence="13" id="KW-1185">Reference proteome</keyword>
<proteinExistence type="predicted"/>
<protein>
    <recommendedName>
        <fullName evidence="2">Cytolethal distending toxin subunit A</fullName>
    </recommendedName>
</protein>
<organism evidence="12 13">
    <name type="scientific">Campylobacter iguaniorum</name>
    <dbReference type="NCBI Taxonomy" id="1244531"/>
    <lineage>
        <taxon>Bacteria</taxon>
        <taxon>Pseudomonadati</taxon>
        <taxon>Campylobacterota</taxon>
        <taxon>Epsilonproteobacteria</taxon>
        <taxon>Campylobacterales</taxon>
        <taxon>Campylobacteraceae</taxon>
        <taxon>Campylobacter</taxon>
    </lineage>
</organism>
<accession>A0A076F7E3</accession>
<keyword evidence="3" id="KW-0800">Toxin</keyword>
<keyword evidence="6" id="KW-0843">Virulence</keyword>
<evidence type="ECO:0000256" key="1">
    <source>
        <dbReference type="ARBA" id="ARBA00004459"/>
    </source>
</evidence>
<keyword evidence="5" id="KW-0430">Lectin</keyword>
<evidence type="ECO:0000256" key="2">
    <source>
        <dbReference type="ARBA" id="ARBA00016112"/>
    </source>
</evidence>
<dbReference type="PROSITE" id="PS51257">
    <property type="entry name" value="PROKAR_LIPOPROTEIN"/>
    <property type="match status" value="1"/>
</dbReference>
<dbReference type="eggNOG" id="ENOG50347HZ">
    <property type="taxonomic scope" value="Bacteria"/>
</dbReference>
<dbReference type="HOGENOM" id="CLU_090932_0_0_7"/>
<dbReference type="CDD" id="cd23414">
    <property type="entry name" value="beta-trefoil_Ricin_CdtA"/>
    <property type="match status" value="1"/>
</dbReference>
<dbReference type="GO" id="GO:0009279">
    <property type="term" value="C:cell outer membrane"/>
    <property type="evidence" value="ECO:0007669"/>
    <property type="project" value="UniProtKB-SubCell"/>
</dbReference>
<dbReference type="KEGG" id="caj:CIG1485E_0067"/>
<dbReference type="STRING" id="1244531.CIG2463D_0070"/>
<dbReference type="InterPro" id="IPR003558">
    <property type="entry name" value="CDtoxinA/C"/>
</dbReference>
<evidence type="ECO:0000256" key="10">
    <source>
        <dbReference type="ARBA" id="ARBA00023288"/>
    </source>
</evidence>
<evidence type="ECO:0000256" key="6">
    <source>
        <dbReference type="ARBA" id="ARBA00023026"/>
    </source>
</evidence>
<dbReference type="AlphaFoldDB" id="A0A076F7E3"/>
<feature type="region of interest" description="Disordered" evidence="11">
    <location>
        <begin position="74"/>
        <end position="94"/>
    </location>
</feature>
<dbReference type="EMBL" id="CP009043">
    <property type="protein sequence ID" value="AII13946.1"/>
    <property type="molecule type" value="Genomic_DNA"/>
</dbReference>
<evidence type="ECO:0000256" key="4">
    <source>
        <dbReference type="ARBA" id="ARBA00022729"/>
    </source>
</evidence>
<keyword evidence="4" id="KW-0732">Signal</keyword>
<dbReference type="GO" id="GO:0090729">
    <property type="term" value="F:toxin activity"/>
    <property type="evidence" value="ECO:0007669"/>
    <property type="project" value="UniProtKB-KW"/>
</dbReference>
<gene>
    <name evidence="12" type="primary">cdtA</name>
    <name evidence="12" type="ORF">CIG1485E_0067</name>
</gene>
<dbReference type="GO" id="GO:0030246">
    <property type="term" value="F:carbohydrate binding"/>
    <property type="evidence" value="ECO:0007669"/>
    <property type="project" value="UniProtKB-KW"/>
</dbReference>
<evidence type="ECO:0000256" key="5">
    <source>
        <dbReference type="ARBA" id="ARBA00022734"/>
    </source>
</evidence>
<keyword evidence="9" id="KW-0998">Cell outer membrane</keyword>
<dbReference type="Pfam" id="PF03498">
    <property type="entry name" value="CDtoxinA"/>
    <property type="match status" value="1"/>
</dbReference>
<reference evidence="13" key="1">
    <citation type="journal article" date="2014" name="Genome Announc.">
        <title>Complete Genome Sequence of Campylobacter iguaniorum Strain 1485ET, Isolated from a Bearded Dragon (Pogona vitticeps).</title>
        <authorList>
            <person name="Gilbert M.J."/>
            <person name="Miller W.G."/>
            <person name="Yee E."/>
            <person name="Kik M."/>
            <person name="Wagenaar J.A."/>
            <person name="Duim B."/>
        </authorList>
    </citation>
    <scope>NUCLEOTIDE SEQUENCE [LARGE SCALE GENOMIC DNA]</scope>
    <source>
        <strain evidence="13">1485E</strain>
    </source>
</reference>
<dbReference type="InterPro" id="IPR035992">
    <property type="entry name" value="Ricin_B-like_lectins"/>
</dbReference>
<keyword evidence="10" id="KW-0449">Lipoprotein</keyword>
<evidence type="ECO:0000313" key="12">
    <source>
        <dbReference type="EMBL" id="AII13946.1"/>
    </source>
</evidence>